<dbReference type="InterPro" id="IPR036812">
    <property type="entry name" value="NAD(P)_OxRdtase_dom_sf"/>
</dbReference>
<name>A0A0B1TJJ9_OESDE</name>
<keyword evidence="6" id="KW-1185">Reference proteome</keyword>
<dbReference type="PANTHER" id="PTHR43827">
    <property type="entry name" value="2,5-DIKETO-D-GLUCONIC ACID REDUCTASE"/>
    <property type="match status" value="1"/>
</dbReference>
<evidence type="ECO:0000313" key="5">
    <source>
        <dbReference type="EMBL" id="KHJ97439.1"/>
    </source>
</evidence>
<proteinExistence type="inferred from homology"/>
<dbReference type="OrthoDB" id="416253at2759"/>
<evidence type="ECO:0000256" key="2">
    <source>
        <dbReference type="ARBA" id="ARBA00022857"/>
    </source>
</evidence>
<dbReference type="GO" id="GO:0016616">
    <property type="term" value="F:oxidoreductase activity, acting on the CH-OH group of donors, NAD or NADP as acceptor"/>
    <property type="evidence" value="ECO:0007669"/>
    <property type="project" value="UniProtKB-ARBA"/>
</dbReference>
<dbReference type="Pfam" id="PF00248">
    <property type="entry name" value="Aldo_ket_red"/>
    <property type="match status" value="1"/>
</dbReference>
<dbReference type="Proteomes" id="UP000053660">
    <property type="component" value="Unassembled WGS sequence"/>
</dbReference>
<protein>
    <recommendedName>
        <fullName evidence="4">NADP-dependent oxidoreductase domain-containing protein</fullName>
    </recommendedName>
</protein>
<dbReference type="InterPro" id="IPR020471">
    <property type="entry name" value="AKR"/>
</dbReference>
<comment type="similarity">
    <text evidence="1">Belongs to the aldo/keto reductase family.</text>
</comment>
<evidence type="ECO:0000256" key="1">
    <source>
        <dbReference type="ARBA" id="ARBA00007905"/>
    </source>
</evidence>
<evidence type="ECO:0000259" key="4">
    <source>
        <dbReference type="Pfam" id="PF00248"/>
    </source>
</evidence>
<dbReference type="AlphaFoldDB" id="A0A0B1TJJ9"/>
<organism evidence="5 6">
    <name type="scientific">Oesophagostomum dentatum</name>
    <name type="common">Nodular worm</name>
    <dbReference type="NCBI Taxonomy" id="61180"/>
    <lineage>
        <taxon>Eukaryota</taxon>
        <taxon>Metazoa</taxon>
        <taxon>Ecdysozoa</taxon>
        <taxon>Nematoda</taxon>
        <taxon>Chromadorea</taxon>
        <taxon>Rhabditida</taxon>
        <taxon>Rhabditina</taxon>
        <taxon>Rhabditomorpha</taxon>
        <taxon>Strongyloidea</taxon>
        <taxon>Strongylidae</taxon>
        <taxon>Oesophagostomum</taxon>
    </lineage>
</organism>
<accession>A0A0B1TJJ9</accession>
<dbReference type="EMBL" id="KN549454">
    <property type="protein sequence ID" value="KHJ97439.1"/>
    <property type="molecule type" value="Genomic_DNA"/>
</dbReference>
<feature type="domain" description="NADP-dependent oxidoreductase" evidence="4">
    <location>
        <begin position="7"/>
        <end position="78"/>
    </location>
</feature>
<dbReference type="Gene3D" id="3.20.20.100">
    <property type="entry name" value="NADP-dependent oxidoreductase domain"/>
    <property type="match status" value="1"/>
</dbReference>
<evidence type="ECO:0000256" key="3">
    <source>
        <dbReference type="ARBA" id="ARBA00023002"/>
    </source>
</evidence>
<dbReference type="InterPro" id="IPR023210">
    <property type="entry name" value="NADP_OxRdtase_dom"/>
</dbReference>
<reference evidence="5 6" key="1">
    <citation type="submission" date="2014-03" db="EMBL/GenBank/DDBJ databases">
        <title>Draft genome of the hookworm Oesophagostomum dentatum.</title>
        <authorList>
            <person name="Mitreva M."/>
        </authorList>
    </citation>
    <scope>NUCLEOTIDE SEQUENCE [LARGE SCALE GENOMIC DNA]</scope>
    <source>
        <strain evidence="5 6">OD-Hann</strain>
    </source>
</reference>
<dbReference type="PANTHER" id="PTHR43827:SF3">
    <property type="entry name" value="NADP-DEPENDENT OXIDOREDUCTASE DOMAIN-CONTAINING PROTEIN"/>
    <property type="match status" value="1"/>
</dbReference>
<gene>
    <name evidence="5" type="ORF">OESDEN_02575</name>
</gene>
<keyword evidence="2" id="KW-0521">NADP</keyword>
<keyword evidence="3" id="KW-0560">Oxidoreductase</keyword>
<evidence type="ECO:0000313" key="6">
    <source>
        <dbReference type="Proteomes" id="UP000053660"/>
    </source>
</evidence>
<dbReference type="SUPFAM" id="SSF51430">
    <property type="entry name" value="NAD(P)-linked oxidoreductase"/>
    <property type="match status" value="1"/>
</dbReference>
<sequence length="112" mass="12939">MAYDEILLELLPKYNLQRSDIFLTTKFFPDAKDPAAAARKLVAESLERLKTSYLDMVLIHYPKASESDEKDESNPLHRKLTYIELEKLKGLSYQGEILVAELLYALIFQTKD</sequence>